<evidence type="ECO:0000256" key="5">
    <source>
        <dbReference type="ARBA" id="ARBA00022741"/>
    </source>
</evidence>
<keyword evidence="8 22" id="KW-0347">Helicase</keyword>
<evidence type="ECO:0000256" key="1">
    <source>
        <dbReference type="ARBA" id="ARBA00001946"/>
    </source>
</evidence>
<dbReference type="Pfam" id="PF00271">
    <property type="entry name" value="Helicase_C"/>
    <property type="match status" value="1"/>
</dbReference>
<gene>
    <name evidence="22" type="primary">recQ</name>
    <name evidence="22" type="ORF">RGLFYP19_02823</name>
</gene>
<evidence type="ECO:0000256" key="7">
    <source>
        <dbReference type="ARBA" id="ARBA00022801"/>
    </source>
</evidence>
<keyword evidence="13" id="KW-0234">DNA repair</keyword>
<evidence type="ECO:0000256" key="16">
    <source>
        <dbReference type="NCBIfam" id="TIGR01389"/>
    </source>
</evidence>
<keyword evidence="11" id="KW-0238">DNA-binding</keyword>
<evidence type="ECO:0000313" key="22">
    <source>
        <dbReference type="EMBL" id="VYU57711.1"/>
    </source>
</evidence>
<dbReference type="GO" id="GO:0030894">
    <property type="term" value="C:replisome"/>
    <property type="evidence" value="ECO:0007669"/>
    <property type="project" value="TreeGrafter"/>
</dbReference>
<feature type="coiled-coil region" evidence="17">
    <location>
        <begin position="551"/>
        <end position="578"/>
    </location>
</feature>
<evidence type="ECO:0000256" key="17">
    <source>
        <dbReference type="SAM" id="Coils"/>
    </source>
</evidence>
<keyword evidence="5" id="KW-0547">Nucleotide-binding</keyword>
<evidence type="ECO:0000256" key="15">
    <source>
        <dbReference type="ARBA" id="ARBA00034617"/>
    </source>
</evidence>
<dbReference type="RefSeq" id="WP_421930152.1">
    <property type="nucleotide sequence ID" value="NZ_CACRUK010000047.1"/>
</dbReference>
<dbReference type="EC" id="5.6.2.4" evidence="16"/>
<keyword evidence="14" id="KW-0413">Isomerase</keyword>
<keyword evidence="17" id="KW-0175">Coiled coil</keyword>
<dbReference type="SUPFAM" id="SSF52540">
    <property type="entry name" value="P-loop containing nucleoside triphosphate hydrolases"/>
    <property type="match status" value="1"/>
</dbReference>
<dbReference type="GO" id="GO:0046872">
    <property type="term" value="F:metal ion binding"/>
    <property type="evidence" value="ECO:0007669"/>
    <property type="project" value="UniProtKB-KW"/>
</dbReference>
<dbReference type="InterPro" id="IPR014001">
    <property type="entry name" value="Helicase_ATP-bd"/>
</dbReference>
<dbReference type="SMART" id="SM00956">
    <property type="entry name" value="RQC"/>
    <property type="match status" value="1"/>
</dbReference>
<dbReference type="Pfam" id="PF16124">
    <property type="entry name" value="RecQ_Zn_bind"/>
    <property type="match status" value="1"/>
</dbReference>
<keyword evidence="10" id="KW-0067">ATP-binding</keyword>
<dbReference type="FunFam" id="3.40.50.300:FF:000296">
    <property type="entry name" value="ATP-dependent DNA helicase RecQ"/>
    <property type="match status" value="1"/>
</dbReference>
<dbReference type="InterPro" id="IPR001650">
    <property type="entry name" value="Helicase_C-like"/>
</dbReference>
<dbReference type="InterPro" id="IPR010997">
    <property type="entry name" value="HRDC-like_sf"/>
</dbReference>
<keyword evidence="9" id="KW-0862">Zinc</keyword>
<dbReference type="GO" id="GO:0005737">
    <property type="term" value="C:cytoplasm"/>
    <property type="evidence" value="ECO:0007669"/>
    <property type="project" value="TreeGrafter"/>
</dbReference>
<dbReference type="InterPro" id="IPR018982">
    <property type="entry name" value="RQC_domain"/>
</dbReference>
<dbReference type="Gene3D" id="3.40.50.300">
    <property type="entry name" value="P-loop containing nucleotide triphosphate hydrolases"/>
    <property type="match status" value="2"/>
</dbReference>
<dbReference type="PROSITE" id="PS51192">
    <property type="entry name" value="HELICASE_ATP_BIND_1"/>
    <property type="match status" value="1"/>
</dbReference>
<dbReference type="GO" id="GO:0006310">
    <property type="term" value="P:DNA recombination"/>
    <property type="evidence" value="ECO:0007669"/>
    <property type="project" value="UniProtKB-UniRule"/>
</dbReference>
<dbReference type="GO" id="GO:0005524">
    <property type="term" value="F:ATP binding"/>
    <property type="evidence" value="ECO:0007669"/>
    <property type="project" value="UniProtKB-KW"/>
</dbReference>
<keyword evidence="18" id="KW-0812">Transmembrane</keyword>
<keyword evidence="4" id="KW-0479">Metal-binding</keyword>
<dbReference type="InterPro" id="IPR027417">
    <property type="entry name" value="P-loop_NTPase"/>
</dbReference>
<sequence>MREESKCERRLEFRKRGYLAVEAEKLQILKTYFGYDSFRPGQEEIIDQILAGRDALAIMPTGAGKSLCYQVPALMLSGITIVISPLISLMMDQVKALNEAGIHAAYINSSLTENQVAKALEFAKAGRYKIVYVAPERLETPRFLDFACHAEISMVTVDEAHCISQWGQDFRPSYVRIVSFIRQLPVRPIVTAFTATATKRVQTDIRKVLKLQNPYVAVTGFDRENLYFEVQRTKEKKERIREYLEKHSDESGIIYCATRKNVDELYLFLESAGFSVGRYHAGMGNEARKSSQEDFIYDRIQVMIATNAFGMGIDKSNVRYVLHYNMPQSLENYYQEAGRAGRDSEPAECIIYYSPQDVVINQFLLESKENYGEYTPEEMQNIQVQDRERLQKMTTYCTTTGCLRNYILGYFGEQAKEPCGNCSNCLEELEEMDATEAAADVIECVRESGQRFGVNMIAGTLLGENTAKIRNYRMNDNLCYGKQSKIGQERIKEIIQAMLERGYLCQTKDKYALLKLTDTSEQLLQGTDPFVIAYRKAEVQKTSARRGVKGLGDLSEKAQHLFEELRKLRSELAKEKSIPPYMVASDKTLHDMCVKIPLTKEEMLTVNGMGARKLEQYGEVFLYCIRDITNGDKAAYKAEETNYDASEIPLTERAKKGRKEEFHLTEEMEQQIDFVTETTISEFVASINGLRDEKTMKRLTIKSITEELLAEGYLEQKFWNGYSRTFLTEKGEALGIRAEERESQNGNLYDVFLYGEKAQRYVVELLKRNTTAD</sequence>
<feature type="domain" description="Helicase C-terminal" evidence="21">
    <location>
        <begin position="239"/>
        <end position="383"/>
    </location>
</feature>
<dbReference type="GO" id="GO:0006281">
    <property type="term" value="P:DNA repair"/>
    <property type="evidence" value="ECO:0007669"/>
    <property type="project" value="UniProtKB-KW"/>
</dbReference>
<dbReference type="InterPro" id="IPR004589">
    <property type="entry name" value="DNA_helicase_ATP-dep_RecQ"/>
</dbReference>
<keyword evidence="18" id="KW-1133">Transmembrane helix</keyword>
<dbReference type="Pfam" id="PF00570">
    <property type="entry name" value="HRDC"/>
    <property type="match status" value="1"/>
</dbReference>
<evidence type="ECO:0000256" key="11">
    <source>
        <dbReference type="ARBA" id="ARBA00023125"/>
    </source>
</evidence>
<dbReference type="InterPro" id="IPR032284">
    <property type="entry name" value="RecQ_Zn-bd"/>
</dbReference>
<dbReference type="GO" id="GO:0006260">
    <property type="term" value="P:DNA replication"/>
    <property type="evidence" value="ECO:0007669"/>
    <property type="project" value="InterPro"/>
</dbReference>
<dbReference type="SMART" id="SM00487">
    <property type="entry name" value="DEXDc"/>
    <property type="match status" value="1"/>
</dbReference>
<comment type="similarity">
    <text evidence="3">Belongs to the helicase family. RecQ subfamily.</text>
</comment>
<evidence type="ECO:0000256" key="6">
    <source>
        <dbReference type="ARBA" id="ARBA00022763"/>
    </source>
</evidence>
<dbReference type="Gene3D" id="1.10.150.80">
    <property type="entry name" value="HRDC domain"/>
    <property type="match status" value="1"/>
</dbReference>
<dbReference type="AlphaFoldDB" id="A0A6N3G0M3"/>
<dbReference type="CDD" id="cd17920">
    <property type="entry name" value="DEXHc_RecQ"/>
    <property type="match status" value="1"/>
</dbReference>
<keyword evidence="12" id="KW-0233">DNA recombination</keyword>
<dbReference type="GO" id="GO:0016787">
    <property type="term" value="F:hydrolase activity"/>
    <property type="evidence" value="ECO:0007669"/>
    <property type="project" value="UniProtKB-KW"/>
</dbReference>
<dbReference type="EMBL" id="CACRUK010000047">
    <property type="protein sequence ID" value="VYU57711.1"/>
    <property type="molecule type" value="Genomic_DNA"/>
</dbReference>
<evidence type="ECO:0000256" key="10">
    <source>
        <dbReference type="ARBA" id="ARBA00022840"/>
    </source>
</evidence>
<dbReference type="PANTHER" id="PTHR13710:SF105">
    <property type="entry name" value="ATP-DEPENDENT DNA HELICASE Q1"/>
    <property type="match status" value="1"/>
</dbReference>
<dbReference type="SUPFAM" id="SSF47819">
    <property type="entry name" value="HRDC-like"/>
    <property type="match status" value="1"/>
</dbReference>
<dbReference type="InterPro" id="IPR036388">
    <property type="entry name" value="WH-like_DNA-bd_sf"/>
</dbReference>
<feature type="domain" description="HRDC" evidence="19">
    <location>
        <begin position="555"/>
        <end position="635"/>
    </location>
</feature>
<dbReference type="InterPro" id="IPR036390">
    <property type="entry name" value="WH_DNA-bd_sf"/>
</dbReference>
<dbReference type="NCBIfam" id="TIGR01389">
    <property type="entry name" value="recQ"/>
    <property type="match status" value="1"/>
</dbReference>
<evidence type="ECO:0000259" key="21">
    <source>
        <dbReference type="PROSITE" id="PS51194"/>
    </source>
</evidence>
<comment type="catalytic activity">
    <reaction evidence="15">
        <text>Couples ATP hydrolysis with the unwinding of duplex DNA by translocating in the 3'-5' direction.</text>
        <dbReference type="EC" id="5.6.2.4"/>
    </reaction>
</comment>
<evidence type="ECO:0000256" key="4">
    <source>
        <dbReference type="ARBA" id="ARBA00022723"/>
    </source>
</evidence>
<evidence type="ECO:0000256" key="18">
    <source>
        <dbReference type="SAM" id="Phobius"/>
    </source>
</evidence>
<dbReference type="GO" id="GO:0003677">
    <property type="term" value="F:DNA binding"/>
    <property type="evidence" value="ECO:0007669"/>
    <property type="project" value="UniProtKB-KW"/>
</dbReference>
<dbReference type="GO" id="GO:0009378">
    <property type="term" value="F:four-way junction helicase activity"/>
    <property type="evidence" value="ECO:0007669"/>
    <property type="project" value="TreeGrafter"/>
</dbReference>
<feature type="domain" description="Helicase ATP-binding" evidence="20">
    <location>
        <begin position="46"/>
        <end position="215"/>
    </location>
</feature>
<dbReference type="SUPFAM" id="SSF46785">
    <property type="entry name" value="Winged helix' DNA-binding domain"/>
    <property type="match status" value="1"/>
</dbReference>
<comment type="cofactor">
    <cofactor evidence="2">
        <name>Zn(2+)</name>
        <dbReference type="ChEBI" id="CHEBI:29105"/>
    </cofactor>
</comment>
<dbReference type="GO" id="GO:0009432">
    <property type="term" value="P:SOS response"/>
    <property type="evidence" value="ECO:0007669"/>
    <property type="project" value="UniProtKB-UniRule"/>
</dbReference>
<dbReference type="NCBIfam" id="TIGR00614">
    <property type="entry name" value="recQ_fam"/>
    <property type="match status" value="1"/>
</dbReference>
<dbReference type="Pfam" id="PF09382">
    <property type="entry name" value="RQC"/>
    <property type="match status" value="1"/>
</dbReference>
<feature type="transmembrane region" description="Helical" evidence="18">
    <location>
        <begin position="67"/>
        <end position="91"/>
    </location>
</feature>
<dbReference type="CDD" id="cd18794">
    <property type="entry name" value="SF2_C_RecQ"/>
    <property type="match status" value="1"/>
</dbReference>
<comment type="cofactor">
    <cofactor evidence="1">
        <name>Mg(2+)</name>
        <dbReference type="ChEBI" id="CHEBI:18420"/>
    </cofactor>
</comment>
<evidence type="ECO:0000256" key="13">
    <source>
        <dbReference type="ARBA" id="ARBA00023204"/>
    </source>
</evidence>
<organism evidence="22">
    <name type="scientific">Mediterraneibacter gnavus</name>
    <name type="common">Ruminococcus gnavus</name>
    <dbReference type="NCBI Taxonomy" id="33038"/>
    <lineage>
        <taxon>Bacteria</taxon>
        <taxon>Bacillati</taxon>
        <taxon>Bacillota</taxon>
        <taxon>Clostridia</taxon>
        <taxon>Lachnospirales</taxon>
        <taxon>Lachnospiraceae</taxon>
        <taxon>Mediterraneibacter</taxon>
    </lineage>
</organism>
<evidence type="ECO:0000259" key="19">
    <source>
        <dbReference type="PROSITE" id="PS50967"/>
    </source>
</evidence>
<keyword evidence="18" id="KW-0472">Membrane</keyword>
<dbReference type="Pfam" id="PF00270">
    <property type="entry name" value="DEAD"/>
    <property type="match status" value="1"/>
</dbReference>
<dbReference type="InterPro" id="IPR002121">
    <property type="entry name" value="HRDC_dom"/>
</dbReference>
<dbReference type="PANTHER" id="PTHR13710">
    <property type="entry name" value="DNA HELICASE RECQ FAMILY MEMBER"/>
    <property type="match status" value="1"/>
</dbReference>
<evidence type="ECO:0000256" key="3">
    <source>
        <dbReference type="ARBA" id="ARBA00005446"/>
    </source>
</evidence>
<dbReference type="PROSITE" id="PS50967">
    <property type="entry name" value="HRDC"/>
    <property type="match status" value="1"/>
</dbReference>
<dbReference type="SMART" id="SM00490">
    <property type="entry name" value="HELICc"/>
    <property type="match status" value="1"/>
</dbReference>
<protein>
    <recommendedName>
        <fullName evidence="16">DNA helicase RecQ</fullName>
        <ecNumber evidence="16">5.6.2.4</ecNumber>
    </recommendedName>
</protein>
<dbReference type="InterPro" id="IPR011545">
    <property type="entry name" value="DEAD/DEAH_box_helicase_dom"/>
</dbReference>
<evidence type="ECO:0000256" key="2">
    <source>
        <dbReference type="ARBA" id="ARBA00001947"/>
    </source>
</evidence>
<dbReference type="PROSITE" id="PS51194">
    <property type="entry name" value="HELICASE_CTER"/>
    <property type="match status" value="1"/>
</dbReference>
<dbReference type="GO" id="GO:0043590">
    <property type="term" value="C:bacterial nucleoid"/>
    <property type="evidence" value="ECO:0007669"/>
    <property type="project" value="TreeGrafter"/>
</dbReference>
<evidence type="ECO:0000256" key="12">
    <source>
        <dbReference type="ARBA" id="ARBA00023172"/>
    </source>
</evidence>
<keyword evidence="6" id="KW-0227">DNA damage</keyword>
<name>A0A6N3G0M3_MEDGN</name>
<dbReference type="SMART" id="SM00341">
    <property type="entry name" value="HRDC"/>
    <property type="match status" value="1"/>
</dbReference>
<dbReference type="Gene3D" id="1.10.10.10">
    <property type="entry name" value="Winged helix-like DNA-binding domain superfamily/Winged helix DNA-binding domain"/>
    <property type="match status" value="1"/>
</dbReference>
<evidence type="ECO:0000256" key="8">
    <source>
        <dbReference type="ARBA" id="ARBA00022806"/>
    </source>
</evidence>
<evidence type="ECO:0000256" key="14">
    <source>
        <dbReference type="ARBA" id="ARBA00023235"/>
    </source>
</evidence>
<dbReference type="InterPro" id="IPR044876">
    <property type="entry name" value="HRDC_dom_sf"/>
</dbReference>
<keyword evidence="7 22" id="KW-0378">Hydrolase</keyword>
<dbReference type="InterPro" id="IPR006293">
    <property type="entry name" value="DNA_helicase_ATP-dep_RecQ_bac"/>
</dbReference>
<dbReference type="GO" id="GO:0043138">
    <property type="term" value="F:3'-5' DNA helicase activity"/>
    <property type="evidence" value="ECO:0007669"/>
    <property type="project" value="UniProtKB-EC"/>
</dbReference>
<accession>A0A6N3G0M3</accession>
<proteinExistence type="inferred from homology"/>
<evidence type="ECO:0000259" key="20">
    <source>
        <dbReference type="PROSITE" id="PS51192"/>
    </source>
</evidence>
<reference evidence="22" key="1">
    <citation type="submission" date="2019-11" db="EMBL/GenBank/DDBJ databases">
        <authorList>
            <person name="Feng L."/>
        </authorList>
    </citation>
    <scope>NUCLEOTIDE SEQUENCE</scope>
    <source>
        <strain evidence="22">RgnavusLFYP19</strain>
    </source>
</reference>
<evidence type="ECO:0000256" key="9">
    <source>
        <dbReference type="ARBA" id="ARBA00022833"/>
    </source>
</evidence>